<name>A0A4R3NEH1_9BACI</name>
<keyword evidence="2" id="KW-1185">Reference proteome</keyword>
<accession>A0A4R3NEH1</accession>
<proteinExistence type="predicted"/>
<dbReference type="EMBL" id="SMAN01000003">
    <property type="protein sequence ID" value="TCT25626.1"/>
    <property type="molecule type" value="Genomic_DNA"/>
</dbReference>
<dbReference type="OrthoDB" id="2475704at2"/>
<dbReference type="Proteomes" id="UP000294650">
    <property type="component" value="Unassembled WGS sequence"/>
</dbReference>
<comment type="caution">
    <text evidence="1">The sequence shown here is derived from an EMBL/GenBank/DDBJ whole genome shotgun (WGS) entry which is preliminary data.</text>
</comment>
<evidence type="ECO:0000313" key="1">
    <source>
        <dbReference type="EMBL" id="TCT25626.1"/>
    </source>
</evidence>
<protein>
    <submittedName>
        <fullName evidence="1">Uncharacterized protein</fullName>
    </submittedName>
</protein>
<dbReference type="AlphaFoldDB" id="A0A4R3NEH1"/>
<organism evidence="1 2">
    <name type="scientific">Melghiribacillus thermohalophilus</name>
    <dbReference type="NCBI Taxonomy" id="1324956"/>
    <lineage>
        <taxon>Bacteria</taxon>
        <taxon>Bacillati</taxon>
        <taxon>Bacillota</taxon>
        <taxon>Bacilli</taxon>
        <taxon>Bacillales</taxon>
        <taxon>Bacillaceae</taxon>
        <taxon>Melghiribacillus</taxon>
    </lineage>
</organism>
<evidence type="ECO:0000313" key="2">
    <source>
        <dbReference type="Proteomes" id="UP000294650"/>
    </source>
</evidence>
<dbReference type="RefSeq" id="WP_132371054.1">
    <property type="nucleotide sequence ID" value="NZ_SMAN01000003.1"/>
</dbReference>
<sequence>MKILSCSGSQLEKSSRTSPEDAFIRSQVTFQDGDREKTFSLLYLEYFDQKFAEFTPFQEDPIIQIGNKTYDFKDVAALAALLAHPEYVNRKREYVHDLVDFQGLMKKAGWDVVKQILMKLADGKEYEVKIESHLSK</sequence>
<reference evidence="1 2" key="1">
    <citation type="submission" date="2019-03" db="EMBL/GenBank/DDBJ databases">
        <title>Genomic Encyclopedia of Type Strains, Phase IV (KMG-IV): sequencing the most valuable type-strain genomes for metagenomic binning, comparative biology and taxonomic classification.</title>
        <authorList>
            <person name="Goeker M."/>
        </authorList>
    </citation>
    <scope>NUCLEOTIDE SEQUENCE [LARGE SCALE GENOMIC DNA]</scope>
    <source>
        <strain evidence="1 2">DSM 25894</strain>
    </source>
</reference>
<gene>
    <name evidence="1" type="ORF">EDD68_103181</name>
</gene>